<dbReference type="PANTHER" id="PTHR22773">
    <property type="entry name" value="NADH DEHYDROGENASE"/>
    <property type="match status" value="1"/>
</dbReference>
<feature type="transmembrane region" description="Helical" evidence="5">
    <location>
        <begin position="251"/>
        <end position="273"/>
    </location>
</feature>
<dbReference type="GO" id="GO:0048038">
    <property type="term" value="F:quinone binding"/>
    <property type="evidence" value="ECO:0007669"/>
    <property type="project" value="UniProtKB-KW"/>
</dbReference>
<dbReference type="AlphaFoldDB" id="A0AAV4LDE0"/>
<keyword evidence="3 5" id="KW-1133">Transmembrane helix</keyword>
<evidence type="ECO:0000313" key="9">
    <source>
        <dbReference type="Proteomes" id="UP001057291"/>
    </source>
</evidence>
<keyword evidence="5" id="KW-0813">Transport</keyword>
<evidence type="ECO:0000256" key="6">
    <source>
        <dbReference type="RuleBase" id="RU000320"/>
    </source>
</evidence>
<dbReference type="InterPro" id="IPR001750">
    <property type="entry name" value="ND/Mrp_TM"/>
</dbReference>
<comment type="function">
    <text evidence="5">NDH-1 shuttles electrons from NADH, via FMN and iron-sulfur (Fe-S) centers, to quinones in the respiratory chain. The immediate electron acceptor for the enzyme in this species is believed to be a menaquinone. Couples the redox reaction to proton translocation (for every two electrons transferred, four hydrogen ions are translocated across the cytoplasmic membrane), and thus conserves the redox energy in a proton gradient.</text>
</comment>
<evidence type="ECO:0000313" key="8">
    <source>
        <dbReference type="EMBL" id="GIM45688.1"/>
    </source>
</evidence>
<keyword evidence="9" id="KW-1185">Reference proteome</keyword>
<evidence type="ECO:0000256" key="5">
    <source>
        <dbReference type="HAMAP-Rule" id="MF_00445"/>
    </source>
</evidence>
<dbReference type="Proteomes" id="UP001057291">
    <property type="component" value="Unassembled WGS sequence"/>
</dbReference>
<keyword evidence="4 5" id="KW-0472">Membrane</keyword>
<feature type="transmembrane region" description="Helical" evidence="5">
    <location>
        <begin position="384"/>
        <end position="413"/>
    </location>
</feature>
<reference evidence="8" key="1">
    <citation type="journal article" date="2023" name="Int. J. Syst. Evol. Microbiol.">
        <title>Collibacillus ludicampi gen. nov., sp. nov., a new soil bacterium of the family Alicyclobacillaceae.</title>
        <authorList>
            <person name="Jojima T."/>
            <person name="Ioku Y."/>
            <person name="Fukuta Y."/>
            <person name="Shirasaka N."/>
            <person name="Matsumura Y."/>
            <person name="Mori M."/>
        </authorList>
    </citation>
    <scope>NUCLEOTIDE SEQUENCE</scope>
    <source>
        <strain evidence="8">TP075</strain>
    </source>
</reference>
<feature type="transmembrane region" description="Helical" evidence="5">
    <location>
        <begin position="85"/>
        <end position="104"/>
    </location>
</feature>
<accession>A0AAV4LDE0</accession>
<evidence type="ECO:0000259" key="7">
    <source>
        <dbReference type="Pfam" id="PF00361"/>
    </source>
</evidence>
<dbReference type="GO" id="GO:0008137">
    <property type="term" value="F:NADH dehydrogenase (ubiquinone) activity"/>
    <property type="evidence" value="ECO:0007669"/>
    <property type="project" value="InterPro"/>
</dbReference>
<dbReference type="Pfam" id="PF00361">
    <property type="entry name" value="Proton_antipo_M"/>
    <property type="match status" value="1"/>
</dbReference>
<dbReference type="EMBL" id="BOQE01000001">
    <property type="protein sequence ID" value="GIM45688.1"/>
    <property type="molecule type" value="Genomic_DNA"/>
</dbReference>
<sequence>MAPMYDPTLTFARVWAVLSPEVVLVLTGFLIMVLDLFLPKQKKTYLPVLGLLALAVSFGLVLTHFGKTDQLANIMVITDDYGNMFKLLFLAGTFLTLLMSHDFAQHVKIPKPEYTYVLLFATVGAMFMASALDLITLFVGLELLSLSSYILVAIHRSNAKATEGGMKYLIIGGVASALFLYGASFVYGLSGTTNIAVASQALYGLWFQYKVLILISFVLILAGIGIKLSIAPFHMWTPDTYEGAPTPITSFLATVSKAAGFAFVFRIFIWGYSANIKEWYMFLVVLAALSMIVGNLAAMTAKNIKRMMAYSSIAQAGYLLVPLAVLGHAKGEFNLWQSISQMVFYLAAYIFATAGAFAIISVVNRDAGNETIDSFAGLYKRSPFLAIAMSFFLLSMAGLPITAGFFGKVFIIFGAINGSFYWLAAIMFVTSVASFYYYIGVMKRMFVDFETALPVSAVRVDSSVSVTVWISLLVTVVLGIVPNLLMNVLNNLKWFG</sequence>
<feature type="domain" description="NADH:quinone oxidoreductase/Mrp antiporter transmembrane" evidence="7">
    <location>
        <begin position="131"/>
        <end position="432"/>
    </location>
</feature>
<dbReference type="EC" id="7.1.1.-" evidence="5"/>
<keyword evidence="5" id="KW-0874">Quinone</keyword>
<dbReference type="GO" id="GO:0050136">
    <property type="term" value="F:NADH dehydrogenase (quinone) (non-electrogenic) activity"/>
    <property type="evidence" value="ECO:0007669"/>
    <property type="project" value="UniProtKB-UniRule"/>
</dbReference>
<proteinExistence type="inferred from homology"/>
<feature type="transmembrane region" description="Helical" evidence="5">
    <location>
        <begin position="419"/>
        <end position="439"/>
    </location>
</feature>
<evidence type="ECO:0000256" key="2">
    <source>
        <dbReference type="ARBA" id="ARBA00022692"/>
    </source>
</evidence>
<keyword evidence="5" id="KW-1278">Translocase</keyword>
<comment type="catalytic activity">
    <reaction evidence="5">
        <text>a quinone + NADH + 5 H(+)(in) = a quinol + NAD(+) + 4 H(+)(out)</text>
        <dbReference type="Rhea" id="RHEA:57888"/>
        <dbReference type="ChEBI" id="CHEBI:15378"/>
        <dbReference type="ChEBI" id="CHEBI:24646"/>
        <dbReference type="ChEBI" id="CHEBI:57540"/>
        <dbReference type="ChEBI" id="CHEBI:57945"/>
        <dbReference type="ChEBI" id="CHEBI:132124"/>
    </reaction>
</comment>
<comment type="subcellular location">
    <subcellularLocation>
        <location evidence="1 5">Cell membrane</location>
        <topology evidence="1 5">Multi-pass membrane protein</topology>
    </subcellularLocation>
    <subcellularLocation>
        <location evidence="6">Membrane</location>
        <topology evidence="6">Multi-pass membrane protein</topology>
    </subcellularLocation>
</comment>
<gene>
    <name evidence="5 8" type="primary">nuoN</name>
    <name evidence="8" type="ORF">DNHGIG_12370</name>
</gene>
<comment type="similarity">
    <text evidence="5">Belongs to the complex I subunit 2 family.</text>
</comment>
<evidence type="ECO:0000256" key="3">
    <source>
        <dbReference type="ARBA" id="ARBA00022989"/>
    </source>
</evidence>
<feature type="transmembrane region" description="Helical" evidence="5">
    <location>
        <begin position="209"/>
        <end position="230"/>
    </location>
</feature>
<feature type="transmembrane region" description="Helical" evidence="5">
    <location>
        <begin position="168"/>
        <end position="189"/>
    </location>
</feature>
<evidence type="ECO:0000256" key="4">
    <source>
        <dbReference type="ARBA" id="ARBA00023136"/>
    </source>
</evidence>
<dbReference type="InterPro" id="IPR010096">
    <property type="entry name" value="NADH-Q_OxRdtase_suN/2"/>
</dbReference>
<comment type="caution">
    <text evidence="8">The sequence shown here is derived from an EMBL/GenBank/DDBJ whole genome shotgun (WGS) entry which is preliminary data.</text>
</comment>
<feature type="transmembrane region" description="Helical" evidence="5">
    <location>
        <begin position="466"/>
        <end position="486"/>
    </location>
</feature>
<evidence type="ECO:0000256" key="1">
    <source>
        <dbReference type="ARBA" id="ARBA00004651"/>
    </source>
</evidence>
<dbReference type="RefSeq" id="WP_282198867.1">
    <property type="nucleotide sequence ID" value="NZ_BOQE01000001.1"/>
</dbReference>
<dbReference type="GO" id="GO:0042773">
    <property type="term" value="P:ATP synthesis coupled electron transport"/>
    <property type="evidence" value="ECO:0007669"/>
    <property type="project" value="InterPro"/>
</dbReference>
<name>A0AAV4LDE0_9BACL</name>
<keyword evidence="5" id="KW-1003">Cell membrane</keyword>
<feature type="transmembrane region" description="Helical" evidence="5">
    <location>
        <begin position="342"/>
        <end position="363"/>
    </location>
</feature>
<feature type="transmembrane region" description="Helical" evidence="5">
    <location>
        <begin position="279"/>
        <end position="298"/>
    </location>
</feature>
<feature type="transmembrane region" description="Helical" evidence="5">
    <location>
        <begin position="12"/>
        <end position="38"/>
    </location>
</feature>
<dbReference type="GO" id="GO:0005886">
    <property type="term" value="C:plasma membrane"/>
    <property type="evidence" value="ECO:0007669"/>
    <property type="project" value="UniProtKB-SubCell"/>
</dbReference>
<keyword evidence="2 5" id="KW-0812">Transmembrane</keyword>
<dbReference type="HAMAP" id="MF_00445">
    <property type="entry name" value="NDH1_NuoN_1"/>
    <property type="match status" value="1"/>
</dbReference>
<dbReference type="NCBIfam" id="TIGR01770">
    <property type="entry name" value="NDH_I_N"/>
    <property type="match status" value="1"/>
</dbReference>
<feature type="transmembrane region" description="Helical" evidence="5">
    <location>
        <begin position="116"/>
        <end position="132"/>
    </location>
</feature>
<comment type="subunit">
    <text evidence="5">NDH-1 is composed of 14 different subunits. Subunits NuoA, H, J, K, L, M, N constitute the membrane sector of the complex.</text>
</comment>
<feature type="transmembrane region" description="Helical" evidence="5">
    <location>
        <begin position="310"/>
        <end position="330"/>
    </location>
</feature>
<protein>
    <recommendedName>
        <fullName evidence="5">NADH-quinone oxidoreductase subunit N</fullName>
        <ecNumber evidence="5">7.1.1.-</ecNumber>
    </recommendedName>
    <alternativeName>
        <fullName evidence="5">NADH dehydrogenase I subunit N</fullName>
    </alternativeName>
    <alternativeName>
        <fullName evidence="5">NDH-1 subunit N</fullName>
    </alternativeName>
</protein>
<keyword evidence="5" id="KW-0520">NAD</keyword>
<feature type="transmembrane region" description="Helical" evidence="5">
    <location>
        <begin position="45"/>
        <end position="65"/>
    </location>
</feature>
<organism evidence="8 9">
    <name type="scientific">Collibacillus ludicampi</name>
    <dbReference type="NCBI Taxonomy" id="2771369"/>
    <lineage>
        <taxon>Bacteria</taxon>
        <taxon>Bacillati</taxon>
        <taxon>Bacillota</taxon>
        <taxon>Bacilli</taxon>
        <taxon>Bacillales</taxon>
        <taxon>Alicyclobacillaceae</taxon>
        <taxon>Collibacillus</taxon>
    </lineage>
</organism>